<accession>A0A2P5D3N8</accession>
<evidence type="ECO:0000313" key="3">
    <source>
        <dbReference type="Proteomes" id="UP000237000"/>
    </source>
</evidence>
<feature type="compositionally biased region" description="Low complexity" evidence="1">
    <location>
        <begin position="52"/>
        <end position="62"/>
    </location>
</feature>
<organism evidence="2 3">
    <name type="scientific">Trema orientale</name>
    <name type="common">Charcoal tree</name>
    <name type="synonym">Celtis orientalis</name>
    <dbReference type="NCBI Taxonomy" id="63057"/>
    <lineage>
        <taxon>Eukaryota</taxon>
        <taxon>Viridiplantae</taxon>
        <taxon>Streptophyta</taxon>
        <taxon>Embryophyta</taxon>
        <taxon>Tracheophyta</taxon>
        <taxon>Spermatophyta</taxon>
        <taxon>Magnoliopsida</taxon>
        <taxon>eudicotyledons</taxon>
        <taxon>Gunneridae</taxon>
        <taxon>Pentapetalae</taxon>
        <taxon>rosids</taxon>
        <taxon>fabids</taxon>
        <taxon>Rosales</taxon>
        <taxon>Cannabaceae</taxon>
        <taxon>Trema</taxon>
    </lineage>
</organism>
<feature type="region of interest" description="Disordered" evidence="1">
    <location>
        <begin position="41"/>
        <end position="66"/>
    </location>
</feature>
<protein>
    <submittedName>
        <fullName evidence="2">Uncharacterized protein</fullName>
    </submittedName>
</protein>
<name>A0A2P5D3N8_TREOI</name>
<gene>
    <name evidence="2" type="ORF">TorRG33x02_263390</name>
</gene>
<reference evidence="3" key="1">
    <citation type="submission" date="2016-06" db="EMBL/GenBank/DDBJ databases">
        <title>Parallel loss of symbiosis genes in relatives of nitrogen-fixing non-legume Parasponia.</title>
        <authorList>
            <person name="Van Velzen R."/>
            <person name="Holmer R."/>
            <person name="Bu F."/>
            <person name="Rutten L."/>
            <person name="Van Zeijl A."/>
            <person name="Liu W."/>
            <person name="Santuari L."/>
            <person name="Cao Q."/>
            <person name="Sharma T."/>
            <person name="Shen D."/>
            <person name="Roswanjaya Y."/>
            <person name="Wardhani T."/>
            <person name="Kalhor M.S."/>
            <person name="Jansen J."/>
            <person name="Van den Hoogen J."/>
            <person name="Gungor B."/>
            <person name="Hartog M."/>
            <person name="Hontelez J."/>
            <person name="Verver J."/>
            <person name="Yang W.-C."/>
            <person name="Schijlen E."/>
            <person name="Repin R."/>
            <person name="Schilthuizen M."/>
            <person name="Schranz E."/>
            <person name="Heidstra R."/>
            <person name="Miyata K."/>
            <person name="Fedorova E."/>
            <person name="Kohlen W."/>
            <person name="Bisseling T."/>
            <person name="Smit S."/>
            <person name="Geurts R."/>
        </authorList>
    </citation>
    <scope>NUCLEOTIDE SEQUENCE [LARGE SCALE GENOMIC DNA]</scope>
    <source>
        <strain evidence="3">cv. RG33-2</strain>
    </source>
</reference>
<proteinExistence type="predicted"/>
<evidence type="ECO:0000256" key="1">
    <source>
        <dbReference type="SAM" id="MobiDB-lite"/>
    </source>
</evidence>
<dbReference type="Proteomes" id="UP000237000">
    <property type="component" value="Unassembled WGS sequence"/>
</dbReference>
<evidence type="ECO:0000313" key="2">
    <source>
        <dbReference type="EMBL" id="PON67904.1"/>
    </source>
</evidence>
<sequence length="128" mass="14126">MDHQPIYAICQKENPQMLQIPNFFSPFSLLSHVNQPVANPLFCRPPQPSPGTRPSRTSSPLTNESTLVHSTTCCVASREGEATEVASIAPKLRPNHSRSSCFTTFGHRPPQFSTSQAFPKQGQSLHCH</sequence>
<dbReference type="EMBL" id="JXTC01000300">
    <property type="protein sequence ID" value="PON67904.1"/>
    <property type="molecule type" value="Genomic_DNA"/>
</dbReference>
<keyword evidence="3" id="KW-1185">Reference proteome</keyword>
<comment type="caution">
    <text evidence="2">The sequence shown here is derived from an EMBL/GenBank/DDBJ whole genome shotgun (WGS) entry which is preliminary data.</text>
</comment>
<dbReference type="AlphaFoldDB" id="A0A2P5D3N8"/>
<dbReference type="InParanoid" id="A0A2P5D3N8"/>